<evidence type="ECO:0000313" key="1">
    <source>
        <dbReference type="EMBL" id="MBS0023056.1"/>
    </source>
</evidence>
<name>A0ABS5IJC7_9MICO</name>
<dbReference type="Proteomes" id="UP000678243">
    <property type="component" value="Unassembled WGS sequence"/>
</dbReference>
<keyword evidence="2" id="KW-1185">Reference proteome</keyword>
<proteinExistence type="predicted"/>
<accession>A0ABS5IJC7</accession>
<sequence>MTTVLHASDSAEFLGIVPTLAGFTPRRSIVLLPFHDSRAEGAMRLDPPDTSLPPARYAAAAVQLLQRVRGTTAAAVVVYTDDHGVATPDGLVLPCAVVVEHLLGALRSAGLRIMDALCVTPSGWSSYLDREPTLHPLDEIGPTPAHPSIGDVSGDQLAGAGIPRVEASECRQVERALDLLSGALDGEGRLSGREDPQALAALALLDDLTGFLDEVLQKPGAIPPFAWAALLWCLQRPPLRDTALAQWASDRDGGIRTLQAQLAFTTSASPIPDDIGRVFLGHGPTPDPDRLRSALSVVRHAAARAPRNARPAPLTAAAWLSWALGRATHAGRYLDLAREIDPGYGLAVILDRLLAETALPEWAFRGRQRR</sequence>
<comment type="caution">
    <text evidence="1">The sequence shown here is derived from an EMBL/GenBank/DDBJ whole genome shotgun (WGS) entry which is preliminary data.</text>
</comment>
<dbReference type="Pfam" id="PF13830">
    <property type="entry name" value="DUF4192"/>
    <property type="match status" value="2"/>
</dbReference>
<gene>
    <name evidence="1" type="ORF">KE274_02925</name>
</gene>
<evidence type="ECO:0000313" key="2">
    <source>
        <dbReference type="Proteomes" id="UP000678243"/>
    </source>
</evidence>
<dbReference type="RefSeq" id="WP_211541097.1">
    <property type="nucleotide sequence ID" value="NZ_JAGTUK010000001.1"/>
</dbReference>
<dbReference type="EMBL" id="JAGTUK010000001">
    <property type="protein sequence ID" value="MBS0023056.1"/>
    <property type="molecule type" value="Genomic_DNA"/>
</dbReference>
<dbReference type="InterPro" id="IPR025447">
    <property type="entry name" value="DUF4192"/>
</dbReference>
<protein>
    <submittedName>
        <fullName evidence="1">DUF4192 family protein</fullName>
    </submittedName>
</protein>
<organism evidence="1 2">
    <name type="scientific">Microbacterium paraoxydans</name>
    <dbReference type="NCBI Taxonomy" id="199592"/>
    <lineage>
        <taxon>Bacteria</taxon>
        <taxon>Bacillati</taxon>
        <taxon>Actinomycetota</taxon>
        <taxon>Actinomycetes</taxon>
        <taxon>Micrococcales</taxon>
        <taxon>Microbacteriaceae</taxon>
        <taxon>Microbacterium</taxon>
    </lineage>
</organism>
<reference evidence="1 2" key="1">
    <citation type="submission" date="2021-04" db="EMBL/GenBank/DDBJ databases">
        <title>Whole genome analysis of root endophytic bacterium Microbacterium paraoxydans ku-mp colonizing RP-bio226 rice variety.</title>
        <authorList>
            <person name="Ulaganathan K."/>
            <person name="Latha B."/>
        </authorList>
    </citation>
    <scope>NUCLEOTIDE SEQUENCE [LARGE SCALE GENOMIC DNA]</scope>
    <source>
        <strain evidence="2">ku-mp</strain>
    </source>
</reference>